<dbReference type="Gene3D" id="1.10.3680.10">
    <property type="entry name" value="TerB-like"/>
    <property type="match status" value="1"/>
</dbReference>
<dbReference type="CDD" id="cd07176">
    <property type="entry name" value="terB"/>
    <property type="match status" value="1"/>
</dbReference>
<dbReference type="AlphaFoldDB" id="Q8X8T2"/>
<dbReference type="InterPro" id="IPR029024">
    <property type="entry name" value="TerB-like"/>
</dbReference>
<protein>
    <recommendedName>
        <fullName evidence="1">Co-chaperone DjlA N-terminal domain-containing protein</fullName>
    </recommendedName>
</protein>
<gene>
    <name evidence="2" type="ordered locus">Z2379</name>
</gene>
<sequence length="164" mass="17994">MTFSVGRSLPGVGSPTQRNVTMFGIFKKKTRRAAAEIKKFEKRDLAQAVINAAYLVAYADGECEASEKAKIEQVLRNQPALSAFTSEINAISATIIGQLDTNFKIGRRAALREIEDVKHDTREAEDVLDVAVAIAEADGEIEPEERKVLEEIAGVLGLRLENHL</sequence>
<dbReference type="Proteomes" id="UP000002519">
    <property type="component" value="Chromosome"/>
</dbReference>
<dbReference type="PIR" id="G90873">
    <property type="entry name" value="G90873"/>
</dbReference>
<dbReference type="PIR" id="D85745">
    <property type="entry name" value="D85745"/>
</dbReference>
<name>Q8X8T2_ECO57</name>
<feature type="domain" description="Co-chaperone DjlA N-terminal" evidence="1">
    <location>
        <begin position="47"/>
        <end position="159"/>
    </location>
</feature>
<dbReference type="OMA" id="AYRDASM"/>
<reference evidence="2 3" key="1">
    <citation type="journal article" date="2001" name="Nature">
        <title>Genome sequence of enterohaemorrhagic Escherichia coli O157:H7.</title>
        <authorList>
            <person name="Perna N.T."/>
            <person name="Plunkett G.III."/>
            <person name="Burland V."/>
            <person name="Mau B."/>
            <person name="Glasner J.D."/>
            <person name="Rose D.J."/>
            <person name="Mayhew G.F."/>
            <person name="Evans P.S."/>
            <person name="Gregor J."/>
            <person name="Kirkpatrick H.A."/>
            <person name="Posfai G."/>
            <person name="Hackett J."/>
            <person name="Klink S."/>
            <person name="Boutin A."/>
            <person name="Shao Y."/>
            <person name="Miller L."/>
            <person name="Grotbeck E.J."/>
            <person name="Davis N.W."/>
            <person name="Lim A."/>
            <person name="Dimalanta E."/>
            <person name="Potamousis K."/>
            <person name="Apodaca J."/>
            <person name="Anantharaman T.S."/>
            <person name="Lin J."/>
            <person name="Yen G."/>
            <person name="Schwartz D.C."/>
            <person name="Welch R.A."/>
            <person name="Blattner F.R."/>
        </authorList>
    </citation>
    <scope>NUCLEOTIDE SEQUENCE [LARGE SCALE GENOMIC DNA]</scope>
    <source>
        <strain evidence="3">O157:H7 / EDL933 / ATCC 700927 / EHEC</strain>
    </source>
</reference>
<dbReference type="InterPro" id="IPR007791">
    <property type="entry name" value="DjlA_N"/>
</dbReference>
<organism evidence="2 3">
    <name type="scientific">Escherichia coli O157:H7</name>
    <dbReference type="NCBI Taxonomy" id="83334"/>
    <lineage>
        <taxon>Bacteria</taxon>
        <taxon>Pseudomonadati</taxon>
        <taxon>Pseudomonadota</taxon>
        <taxon>Gammaproteobacteria</taxon>
        <taxon>Enterobacterales</taxon>
        <taxon>Enterobacteriaceae</taxon>
        <taxon>Escherichia</taxon>
    </lineage>
</organism>
<dbReference type="KEGG" id="ece:Z2379"/>
<proteinExistence type="predicted"/>
<evidence type="ECO:0000313" key="2">
    <source>
        <dbReference type="EMBL" id="AAG56424.1"/>
    </source>
</evidence>
<dbReference type="SUPFAM" id="SSF158682">
    <property type="entry name" value="TerB-like"/>
    <property type="match status" value="1"/>
</dbReference>
<dbReference type="EMBL" id="AE005174">
    <property type="protein sequence ID" value="AAG56424.1"/>
    <property type="molecule type" value="Genomic_DNA"/>
</dbReference>
<evidence type="ECO:0000259" key="1">
    <source>
        <dbReference type="Pfam" id="PF05099"/>
    </source>
</evidence>
<evidence type="ECO:0000313" key="3">
    <source>
        <dbReference type="Proteomes" id="UP000002519"/>
    </source>
</evidence>
<accession>Q8X8T2</accession>
<dbReference type="Pfam" id="PF05099">
    <property type="entry name" value="TerB"/>
    <property type="match status" value="1"/>
</dbReference>